<dbReference type="OrthoDB" id="5840532at2759"/>
<dbReference type="SUPFAM" id="SSF51735">
    <property type="entry name" value="NAD(P)-binding Rossmann-fold domains"/>
    <property type="match status" value="1"/>
</dbReference>
<gene>
    <name evidence="3" type="ORF">N0V87_010414</name>
</gene>
<organism evidence="3 4">
    <name type="scientific">Didymella glomerata</name>
    <dbReference type="NCBI Taxonomy" id="749621"/>
    <lineage>
        <taxon>Eukaryota</taxon>
        <taxon>Fungi</taxon>
        <taxon>Dikarya</taxon>
        <taxon>Ascomycota</taxon>
        <taxon>Pezizomycotina</taxon>
        <taxon>Dothideomycetes</taxon>
        <taxon>Pleosporomycetidae</taxon>
        <taxon>Pleosporales</taxon>
        <taxon>Pleosporineae</taxon>
        <taxon>Didymellaceae</taxon>
        <taxon>Didymella</taxon>
    </lineage>
</organism>
<dbReference type="EMBL" id="JAPEUV010000241">
    <property type="protein sequence ID" value="KAJ4329967.1"/>
    <property type="molecule type" value="Genomic_DNA"/>
</dbReference>
<dbReference type="Proteomes" id="UP001140562">
    <property type="component" value="Unassembled WGS sequence"/>
</dbReference>
<evidence type="ECO:0000313" key="3">
    <source>
        <dbReference type="EMBL" id="KAJ4329967.1"/>
    </source>
</evidence>
<dbReference type="Pfam" id="PF13561">
    <property type="entry name" value="adh_short_C2"/>
    <property type="match status" value="1"/>
</dbReference>
<dbReference type="InterPro" id="IPR002347">
    <property type="entry name" value="SDR_fam"/>
</dbReference>
<keyword evidence="4" id="KW-1185">Reference proteome</keyword>
<dbReference type="PANTHER" id="PTHR24321">
    <property type="entry name" value="DEHYDROGENASES, SHORT CHAIN"/>
    <property type="match status" value="1"/>
</dbReference>
<sequence length="100" mass="10697">MPTLGPYAISKHAVNGIVKTDALDYAKEKIRINAVCPGFVKTNFVPPEMWAALDPVIAGTPMQRLGTPEELAFTAVFMASDRASYMTGSMVNADGGYTAQ</sequence>
<evidence type="ECO:0000256" key="2">
    <source>
        <dbReference type="ARBA" id="ARBA00023002"/>
    </source>
</evidence>
<protein>
    <submittedName>
        <fullName evidence="3">Uncharacterized protein</fullName>
    </submittedName>
</protein>
<keyword evidence="2" id="KW-0560">Oxidoreductase</keyword>
<accession>A0A9W8WPX4</accession>
<dbReference type="Gene3D" id="3.40.50.720">
    <property type="entry name" value="NAD(P)-binding Rossmann-like Domain"/>
    <property type="match status" value="1"/>
</dbReference>
<name>A0A9W8WPX4_9PLEO</name>
<proteinExistence type="inferred from homology"/>
<dbReference type="CDD" id="cd05233">
    <property type="entry name" value="SDR_c"/>
    <property type="match status" value="1"/>
</dbReference>
<dbReference type="InterPro" id="IPR036291">
    <property type="entry name" value="NAD(P)-bd_dom_sf"/>
</dbReference>
<reference evidence="3" key="1">
    <citation type="submission" date="2022-10" db="EMBL/GenBank/DDBJ databases">
        <title>Tapping the CABI collections for fungal endophytes: first genome assemblies for Collariella, Neodidymelliopsis, Ascochyta clinopodiicola, Didymella pomorum, Didymosphaeria variabile, Neocosmospora piperis and Neocucurbitaria cava.</title>
        <authorList>
            <person name="Hill R."/>
        </authorList>
    </citation>
    <scope>NUCLEOTIDE SEQUENCE</scope>
    <source>
        <strain evidence="3">IMI 360193</strain>
    </source>
</reference>
<dbReference type="GO" id="GO:0016491">
    <property type="term" value="F:oxidoreductase activity"/>
    <property type="evidence" value="ECO:0007669"/>
    <property type="project" value="UniProtKB-KW"/>
</dbReference>
<dbReference type="AlphaFoldDB" id="A0A9W8WPX4"/>
<comment type="caution">
    <text evidence="3">The sequence shown here is derived from an EMBL/GenBank/DDBJ whole genome shotgun (WGS) entry which is preliminary data.</text>
</comment>
<evidence type="ECO:0000256" key="1">
    <source>
        <dbReference type="ARBA" id="ARBA00006484"/>
    </source>
</evidence>
<dbReference type="PRINTS" id="PR00081">
    <property type="entry name" value="GDHRDH"/>
</dbReference>
<evidence type="ECO:0000313" key="4">
    <source>
        <dbReference type="Proteomes" id="UP001140562"/>
    </source>
</evidence>
<comment type="similarity">
    <text evidence="1">Belongs to the short-chain dehydrogenases/reductases (SDR) family.</text>
</comment>
<dbReference type="PANTHER" id="PTHR24321:SF12">
    <property type="entry name" value="SHORT-CHAIN DEHYDROGENASE_REDUCTASE FAMILY, PUTATIVE (AFU_ORTHOLOGUE AFUA_5G14340)-RELATED"/>
    <property type="match status" value="1"/>
</dbReference>